<organism evidence="1 2">
    <name type="scientific">Echinococcus granulosus</name>
    <name type="common">Hydatid tapeworm</name>
    <dbReference type="NCBI Taxonomy" id="6210"/>
    <lineage>
        <taxon>Eukaryota</taxon>
        <taxon>Metazoa</taxon>
        <taxon>Spiralia</taxon>
        <taxon>Lophotrochozoa</taxon>
        <taxon>Platyhelminthes</taxon>
        <taxon>Cestoda</taxon>
        <taxon>Eucestoda</taxon>
        <taxon>Cyclophyllidea</taxon>
        <taxon>Taeniidae</taxon>
        <taxon>Echinococcus</taxon>
        <taxon>Echinococcus granulosus group</taxon>
    </lineage>
</organism>
<evidence type="ECO:0000313" key="1">
    <source>
        <dbReference type="EMBL" id="EUB58387.1"/>
    </source>
</evidence>
<dbReference type="KEGG" id="egl:EGR_06794"/>
<dbReference type="Proteomes" id="UP000019149">
    <property type="component" value="Unassembled WGS sequence"/>
</dbReference>
<dbReference type="AlphaFoldDB" id="W6UJU4"/>
<accession>W6UJU4</accession>
<sequence length="146" mass="16859">MEMPPLSLYSVAYYFKATRSFDDKDLLLQKVYIVVKKCKLSSQKQYIIDYYALDFNSNIAELNLPVKVVQCHPEKLIPMVRGWDFNFVGVEEVYDAKMGQSVATTVKELKLTFTLVQFWKLDAAKEEKWNEIPPETADFGSLNDGK</sequence>
<name>W6UJU4_ECHGR</name>
<protein>
    <submittedName>
        <fullName evidence="1">Uncharacterized protein</fullName>
    </submittedName>
</protein>
<proteinExistence type="predicted"/>
<dbReference type="EMBL" id="APAU02000063">
    <property type="protein sequence ID" value="EUB58387.1"/>
    <property type="molecule type" value="Genomic_DNA"/>
</dbReference>
<reference evidence="1 2" key="1">
    <citation type="journal article" date="2013" name="Nat. Genet.">
        <title>The genome of the hydatid tapeworm Echinococcus granulosus.</title>
        <authorList>
            <person name="Zheng H."/>
            <person name="Zhang W."/>
            <person name="Zhang L."/>
            <person name="Zhang Z."/>
            <person name="Li J."/>
            <person name="Lu G."/>
            <person name="Zhu Y."/>
            <person name="Wang Y."/>
            <person name="Huang Y."/>
            <person name="Liu J."/>
            <person name="Kang H."/>
            <person name="Chen J."/>
            <person name="Wang L."/>
            <person name="Chen A."/>
            <person name="Yu S."/>
            <person name="Gao Z."/>
            <person name="Jin L."/>
            <person name="Gu W."/>
            <person name="Wang Z."/>
            <person name="Zhao L."/>
            <person name="Shi B."/>
            <person name="Wen H."/>
            <person name="Lin R."/>
            <person name="Jones M.K."/>
            <person name="Brejova B."/>
            <person name="Vinar T."/>
            <person name="Zhao G."/>
            <person name="McManus D.P."/>
            <person name="Chen Z."/>
            <person name="Zhou Y."/>
            <person name="Wang S."/>
        </authorList>
    </citation>
    <scope>NUCLEOTIDE SEQUENCE [LARGE SCALE GENOMIC DNA]</scope>
</reference>
<dbReference type="GeneID" id="36342509"/>
<keyword evidence="2" id="KW-1185">Reference proteome</keyword>
<gene>
    <name evidence="1" type="ORF">EGR_06794</name>
</gene>
<evidence type="ECO:0000313" key="2">
    <source>
        <dbReference type="Proteomes" id="UP000019149"/>
    </source>
</evidence>
<dbReference type="RefSeq" id="XP_024349583.1">
    <property type="nucleotide sequence ID" value="XM_024496043.1"/>
</dbReference>
<comment type="caution">
    <text evidence="1">The sequence shown here is derived from an EMBL/GenBank/DDBJ whole genome shotgun (WGS) entry which is preliminary data.</text>
</comment>
<dbReference type="CTD" id="36342509"/>